<reference evidence="2" key="1">
    <citation type="submission" date="2017-08" db="EMBL/GenBank/DDBJ databases">
        <title>Assembly of the North American Bullfrog Genome.</title>
        <authorList>
            <person name="Warren R.L."/>
            <person name="Vandervalk B.P."/>
            <person name="Kucuk E."/>
            <person name="Birol I."/>
            <person name="Helbing C."/>
            <person name="Pandoh P."/>
            <person name="Behsaz B."/>
            <person name="Mohamadi H."/>
            <person name="Chu J."/>
            <person name="Jackman S."/>
            <person name="Hammond S.A."/>
            <person name="Veldhoen N."/>
            <person name="Kirk H."/>
            <person name="Zhao Y."/>
            <person name="Coope R."/>
            <person name="Pleasance S."/>
            <person name="Moore R."/>
            <person name="Holt R."/>
        </authorList>
    </citation>
    <scope>NUCLEOTIDE SEQUENCE</scope>
    <source>
        <strain evidence="2">Bruno</strain>
        <tissue evidence="2">Liver</tissue>
    </source>
</reference>
<proteinExistence type="predicted"/>
<evidence type="ECO:0000256" key="1">
    <source>
        <dbReference type="SAM" id="MobiDB-lite"/>
    </source>
</evidence>
<feature type="compositionally biased region" description="Basic and acidic residues" evidence="1">
    <location>
        <begin position="1158"/>
        <end position="1168"/>
    </location>
</feature>
<feature type="compositionally biased region" description="Low complexity" evidence="1">
    <location>
        <begin position="519"/>
        <end position="532"/>
    </location>
</feature>
<feature type="compositionally biased region" description="Basic and acidic residues" evidence="1">
    <location>
        <begin position="924"/>
        <end position="953"/>
    </location>
</feature>
<feature type="compositionally biased region" description="Polar residues" evidence="1">
    <location>
        <begin position="892"/>
        <end position="904"/>
    </location>
</feature>
<feature type="compositionally biased region" description="Low complexity" evidence="1">
    <location>
        <begin position="342"/>
        <end position="354"/>
    </location>
</feature>
<feature type="region of interest" description="Disordered" evidence="1">
    <location>
        <begin position="1135"/>
        <end position="1208"/>
    </location>
</feature>
<gene>
    <name evidence="2" type="ORF">AB205_0200710</name>
</gene>
<dbReference type="InterPro" id="IPR052466">
    <property type="entry name" value="DNA_MethProtect_Complex"/>
</dbReference>
<feature type="non-terminal residue" evidence="2">
    <location>
        <position position="1"/>
    </location>
</feature>
<evidence type="ECO:0008006" key="3">
    <source>
        <dbReference type="Google" id="ProtNLM"/>
    </source>
</evidence>
<dbReference type="AlphaFoldDB" id="A0A2G9RHN8"/>
<dbReference type="EMBL" id="KV940435">
    <property type="protein sequence ID" value="PIO27422.1"/>
    <property type="molecule type" value="Genomic_DNA"/>
</dbReference>
<evidence type="ECO:0000313" key="2">
    <source>
        <dbReference type="EMBL" id="PIO27422.1"/>
    </source>
</evidence>
<sequence length="1208" mass="130055">LSYGAGHPSHSETDLLHRQTYAATHQLPGYATAHHPTGLSGIFDTGLHVAGGNTTETSVMNFLSAIESRTAQAASSGTTLLPQFRAPSWQTAATELFVTGALQTSGTFPTSALSAYQHPNTFSSRNFATTPSLTLQDGTFSATTNGLLSHHDPLLSIKSSQTPTALTFERLGSAVLSTSIPQSSTYRSAQESAPHLLQPQFSLLPTALGGTQQTAQPYSTSVFTGSTASIERALQRECSVIKHHQRPSSTQSVQAQLSGTQHSLPNYLSATGAALPDTARQSALLCAPLGALTQVSNGGPVQKTPQVSVELSQSYPSAIPSPGFPPSSTKAKNCPTKAPPRSSKTPKSQSVSSPGQTQSYTKSPQNQSSVISSQAQAFSTAQLSSLLPVSQSPIYVSIQSPNLPSASQSQVFSTIKSEKLPPLYKPLTAFSSQSQTITSNSQTLSYTSDQQPLTLSSVSSENYSDQTRELSSASQTQSYSSSNTQGLTPVSQSQVSYSSQSQVMSPVSPSDSYNSGQNLPLASPSLPFSASSRGQTMPASSPTQNYISMHSSQNTQDSTSPQSQKFLPTVPSPSFASPSHSQTLQNRTSADSKAYVKRKSDTNLYASVKQEDKFQIQDLQALQQQTNMESTTSGLSEGEMGTQESVYSVSKADDRYSQSVIKSNSRMEDQVLGMQVPKKDERMLSPTGHMSQHIGHINNPTGHDATKSTDLAQPTQVSAKDLSQQHTMMHKVHEAKLPEQPSTSPQLQAVLRHPQHLQLPGAQVLLDSDLQMFQQSILQSTLAQAKTPAPMQRIQSPQQVTHQFLQMDGHIIQSNGGQPQQSLHSQGSDVVKMDTSDGKHLQQHLQGQRARIDSKNQNMPTNFTASKPQQNLNTLSLNGGQTAINLSTVSTPHSKNVSIDQNRIQPLDQDLPSGMGSPVLGTSQDDHEKNSDVNKKQESKDTKDVPNDGRDSEFMSGTKSLNEEGTTSGGDFIMGQDENAAVVGQLQSQSQHMSKPDPQGSSGSSGQMDENCQDLAQDGLQKNKVKDKMPIKQFAEDENANLKQVKRNVQMKRPMLKGPDVQFSSHVSEGYYDTYQNQERMRQKIKEVEEKQPEVKTGFIASFLDFLKTGPKQQFSAPAVRVPNRIRRPCTPVIKSPCPGPVSQTPAAVVSEVGSSPKKPEEEVKKNLEALPSFSSDDDDSVGGNNDLQKSISTALSALDENGEKRIK</sequence>
<feature type="compositionally biased region" description="Polar residues" evidence="1">
    <location>
        <begin position="355"/>
        <end position="368"/>
    </location>
</feature>
<organism evidence="2">
    <name type="scientific">Aquarana catesbeiana</name>
    <name type="common">American bullfrog</name>
    <name type="synonym">Rana catesbeiana</name>
    <dbReference type="NCBI Taxonomy" id="8400"/>
    <lineage>
        <taxon>Eukaryota</taxon>
        <taxon>Metazoa</taxon>
        <taxon>Chordata</taxon>
        <taxon>Craniata</taxon>
        <taxon>Vertebrata</taxon>
        <taxon>Euteleostomi</taxon>
        <taxon>Amphibia</taxon>
        <taxon>Batrachia</taxon>
        <taxon>Anura</taxon>
        <taxon>Neobatrachia</taxon>
        <taxon>Ranoidea</taxon>
        <taxon>Ranidae</taxon>
        <taxon>Aquarana</taxon>
    </lineage>
</organism>
<feature type="region of interest" description="Disordered" evidence="1">
    <location>
        <begin position="814"/>
        <end position="833"/>
    </location>
</feature>
<feature type="region of interest" description="Disordered" evidence="1">
    <location>
        <begin position="625"/>
        <end position="651"/>
    </location>
</feature>
<feature type="region of interest" description="Disordered" evidence="1">
    <location>
        <begin position="892"/>
        <end position="1025"/>
    </location>
</feature>
<accession>A0A2G9RHN8</accession>
<dbReference type="OrthoDB" id="8447576at2759"/>
<dbReference type="PANTHER" id="PTHR14709">
    <property type="entry name" value="GLUTAMINE AND SERINE-RICH PROTEIN 1-RELATED"/>
    <property type="match status" value="1"/>
</dbReference>
<protein>
    <recommendedName>
        <fullName evidence="3">Glutamine and serine-rich protein 1</fullName>
    </recommendedName>
</protein>
<feature type="compositionally biased region" description="Polar residues" evidence="1">
    <location>
        <begin position="446"/>
        <end position="465"/>
    </location>
</feature>
<feature type="region of interest" description="Disordered" evidence="1">
    <location>
        <begin position="441"/>
        <end position="595"/>
    </location>
</feature>
<dbReference type="PANTHER" id="PTHR14709:SF2">
    <property type="entry name" value="GLUTAMINE AND SERINE-RICH PROTEIN 1"/>
    <property type="match status" value="1"/>
</dbReference>
<feature type="compositionally biased region" description="Polar residues" evidence="1">
    <location>
        <begin position="1183"/>
        <end position="1196"/>
    </location>
</feature>
<feature type="region of interest" description="Disordered" evidence="1">
    <location>
        <begin position="688"/>
        <end position="707"/>
    </location>
</feature>
<feature type="compositionally biased region" description="Polar residues" evidence="1">
    <location>
        <begin position="626"/>
        <end position="635"/>
    </location>
</feature>
<feature type="compositionally biased region" description="Polar residues" evidence="1">
    <location>
        <begin position="955"/>
        <end position="966"/>
    </location>
</feature>
<feature type="compositionally biased region" description="Polar residues" evidence="1">
    <location>
        <begin position="533"/>
        <end position="591"/>
    </location>
</feature>
<name>A0A2G9RHN8_AQUCT</name>
<feature type="non-terminal residue" evidence="2">
    <location>
        <position position="1208"/>
    </location>
</feature>
<feature type="compositionally biased region" description="Low complexity" evidence="1">
    <location>
        <begin position="471"/>
        <end position="512"/>
    </location>
</feature>
<feature type="compositionally biased region" description="Polar residues" evidence="1">
    <location>
        <begin position="814"/>
        <end position="828"/>
    </location>
</feature>
<feature type="region of interest" description="Disordered" evidence="1">
    <location>
        <begin position="314"/>
        <end position="368"/>
    </location>
</feature>